<dbReference type="Gene3D" id="2.40.10.10">
    <property type="entry name" value="Trypsin-like serine proteases"/>
    <property type="match status" value="1"/>
</dbReference>
<accession>A0A940MLK0</accession>
<gene>
    <name evidence="1" type="ORF">J5474_03640</name>
</gene>
<dbReference type="Pfam" id="PF13365">
    <property type="entry name" value="Trypsin_2"/>
    <property type="match status" value="1"/>
</dbReference>
<organism evidence="1 2">
    <name type="scientific">Sagittula salina</name>
    <dbReference type="NCBI Taxonomy" id="2820268"/>
    <lineage>
        <taxon>Bacteria</taxon>
        <taxon>Pseudomonadati</taxon>
        <taxon>Pseudomonadota</taxon>
        <taxon>Alphaproteobacteria</taxon>
        <taxon>Rhodobacterales</taxon>
        <taxon>Roseobacteraceae</taxon>
        <taxon>Sagittula</taxon>
    </lineage>
</organism>
<name>A0A940MLK0_9RHOB</name>
<dbReference type="InterPro" id="IPR043504">
    <property type="entry name" value="Peptidase_S1_PA_chymotrypsin"/>
</dbReference>
<sequence>MLSASAQAKAVAVFSDAQARLNADVTALGYRFSDILGGLNLTRGAVSSVTGVGGDPDWLQNTAPVQPGNSGGPLVATDGRVVGVVTARLLDRPDGATAQSINFAVRGAVAQGFLARHGLAPLRDRPAGGADTGRTGGTRLGLHRLYRVSPLTAR</sequence>
<evidence type="ECO:0000313" key="1">
    <source>
        <dbReference type="EMBL" id="MBP0481584.1"/>
    </source>
</evidence>
<dbReference type="EMBL" id="JAGISH010000001">
    <property type="protein sequence ID" value="MBP0481584.1"/>
    <property type="molecule type" value="Genomic_DNA"/>
</dbReference>
<dbReference type="InterPro" id="IPR009003">
    <property type="entry name" value="Peptidase_S1_PA"/>
</dbReference>
<keyword evidence="2" id="KW-1185">Reference proteome</keyword>
<protein>
    <submittedName>
        <fullName evidence="1">Trypsin-like peptidase domain-containing protein</fullName>
    </submittedName>
</protein>
<proteinExistence type="predicted"/>
<dbReference type="Proteomes" id="UP000675940">
    <property type="component" value="Unassembled WGS sequence"/>
</dbReference>
<reference evidence="1" key="1">
    <citation type="submission" date="2021-03" db="EMBL/GenBank/DDBJ databases">
        <title>Sagittula salina sp. nov. strain M10.9X isolated from the marine waste.</title>
        <authorList>
            <person name="Satari L."/>
            <person name="Molina-Menor E."/>
            <person name="Vidal-Verdu A."/>
            <person name="Pascual J."/>
            <person name="Pereto J."/>
            <person name="Porcar M."/>
        </authorList>
    </citation>
    <scope>NUCLEOTIDE SEQUENCE</scope>
    <source>
        <strain evidence="1">M10.9X</strain>
    </source>
</reference>
<dbReference type="SUPFAM" id="SSF50494">
    <property type="entry name" value="Trypsin-like serine proteases"/>
    <property type="match status" value="1"/>
</dbReference>
<comment type="caution">
    <text evidence="1">The sequence shown here is derived from an EMBL/GenBank/DDBJ whole genome shotgun (WGS) entry which is preliminary data.</text>
</comment>
<evidence type="ECO:0000313" key="2">
    <source>
        <dbReference type="Proteomes" id="UP000675940"/>
    </source>
</evidence>
<dbReference type="AlphaFoldDB" id="A0A940MLK0"/>